<dbReference type="InterPro" id="IPR011004">
    <property type="entry name" value="Trimer_LpxA-like_sf"/>
</dbReference>
<evidence type="ECO:0000256" key="1">
    <source>
        <dbReference type="SAM" id="MobiDB-lite"/>
    </source>
</evidence>
<evidence type="ECO:0000313" key="3">
    <source>
        <dbReference type="Proteomes" id="UP000614714"/>
    </source>
</evidence>
<proteinExistence type="predicted"/>
<feature type="compositionally biased region" description="Basic and acidic residues" evidence="1">
    <location>
        <begin position="143"/>
        <end position="152"/>
    </location>
</feature>
<dbReference type="Gene3D" id="2.160.10.10">
    <property type="entry name" value="Hexapeptide repeat proteins"/>
    <property type="match status" value="1"/>
</dbReference>
<feature type="region of interest" description="Disordered" evidence="1">
    <location>
        <begin position="132"/>
        <end position="152"/>
    </location>
</feature>
<dbReference type="SUPFAM" id="SSF51161">
    <property type="entry name" value="Trimeric LpxA-like enzymes"/>
    <property type="match status" value="1"/>
</dbReference>
<accession>A0ABS0YC39</accession>
<dbReference type="Proteomes" id="UP000614714">
    <property type="component" value="Unassembled WGS sequence"/>
</dbReference>
<comment type="caution">
    <text evidence="2">The sequence shown here is derived from an EMBL/GenBank/DDBJ whole genome shotgun (WGS) entry which is preliminary data.</text>
</comment>
<protein>
    <submittedName>
        <fullName evidence="2">Uncharacterized protein</fullName>
    </submittedName>
</protein>
<dbReference type="EMBL" id="JAEMHL010000003">
    <property type="protein sequence ID" value="MBJ6749863.1"/>
    <property type="molecule type" value="Genomic_DNA"/>
</dbReference>
<organism evidence="2 3">
    <name type="scientific">Geomonas anaerohicana</name>
    <dbReference type="NCBI Taxonomy" id="2798583"/>
    <lineage>
        <taxon>Bacteria</taxon>
        <taxon>Pseudomonadati</taxon>
        <taxon>Thermodesulfobacteriota</taxon>
        <taxon>Desulfuromonadia</taxon>
        <taxon>Geobacterales</taxon>
        <taxon>Geobacteraceae</taxon>
        <taxon>Geomonas</taxon>
    </lineage>
</organism>
<sequence length="152" mass="16118">MKITGRVFIGDDVYLENEYPENVEIQEGAQIALKTILIAHTRGAGKIIIGKNAFIGANCLITAAGGQTLTIGEGSVIKAATVVSTQVPSFTLFGVAQGRALARVTVPLTMDTSFEDFLSGLKPLASSRVQDGCPEHQVISPSQKDDTLDKRS</sequence>
<name>A0ABS0YC39_9BACT</name>
<reference evidence="2 3" key="1">
    <citation type="submission" date="2020-12" db="EMBL/GenBank/DDBJ databases">
        <title>Geomonas sp. Red421, isolated from paddy soil.</title>
        <authorList>
            <person name="Xu Z."/>
            <person name="Zhang Z."/>
            <person name="Masuda Y."/>
            <person name="Itoh H."/>
            <person name="Senoo K."/>
        </authorList>
    </citation>
    <scope>NUCLEOTIDE SEQUENCE [LARGE SCALE GENOMIC DNA]</scope>
    <source>
        <strain evidence="2 3">Red421</strain>
    </source>
</reference>
<dbReference type="RefSeq" id="WP_199388408.1">
    <property type="nucleotide sequence ID" value="NZ_JAEMHL010000003.1"/>
</dbReference>
<gene>
    <name evidence="2" type="ORF">JFN91_06525</name>
</gene>
<evidence type="ECO:0000313" key="2">
    <source>
        <dbReference type="EMBL" id="MBJ6749863.1"/>
    </source>
</evidence>
<keyword evidence="3" id="KW-1185">Reference proteome</keyword>